<reference evidence="1" key="1">
    <citation type="submission" date="2014-12" db="EMBL/GenBank/DDBJ databases">
        <title>Insight into the proteome of Arion vulgaris.</title>
        <authorList>
            <person name="Aradska J."/>
            <person name="Bulat T."/>
            <person name="Smidak R."/>
            <person name="Sarate P."/>
            <person name="Gangsoo J."/>
            <person name="Sialana F."/>
            <person name="Bilban M."/>
            <person name="Lubec G."/>
        </authorList>
    </citation>
    <scope>NUCLEOTIDE SEQUENCE</scope>
    <source>
        <tissue evidence="1">Skin</tissue>
    </source>
</reference>
<sequence length="68" mass="7895">MHNVTTGKINTQKMMTEKIQNILNLCYGRKSSAELVNITSYRKYLEVHDHLQSSGMIVHERETLLFTV</sequence>
<name>A0A0B6ZQ84_9EUPU</name>
<dbReference type="AlphaFoldDB" id="A0A0B6ZQ84"/>
<protein>
    <submittedName>
        <fullName evidence="1">Uncharacterized protein</fullName>
    </submittedName>
</protein>
<proteinExistence type="predicted"/>
<organism evidence="1">
    <name type="scientific">Arion vulgaris</name>
    <dbReference type="NCBI Taxonomy" id="1028688"/>
    <lineage>
        <taxon>Eukaryota</taxon>
        <taxon>Metazoa</taxon>
        <taxon>Spiralia</taxon>
        <taxon>Lophotrochozoa</taxon>
        <taxon>Mollusca</taxon>
        <taxon>Gastropoda</taxon>
        <taxon>Heterobranchia</taxon>
        <taxon>Euthyneura</taxon>
        <taxon>Panpulmonata</taxon>
        <taxon>Eupulmonata</taxon>
        <taxon>Stylommatophora</taxon>
        <taxon>Helicina</taxon>
        <taxon>Arionoidea</taxon>
        <taxon>Arionidae</taxon>
        <taxon>Arion</taxon>
    </lineage>
</organism>
<accession>A0A0B6ZQ84</accession>
<dbReference type="EMBL" id="HACG01023873">
    <property type="protein sequence ID" value="CEK70738.1"/>
    <property type="molecule type" value="Transcribed_RNA"/>
</dbReference>
<gene>
    <name evidence="1" type="primary">ORF75450</name>
</gene>
<evidence type="ECO:0000313" key="1">
    <source>
        <dbReference type="EMBL" id="CEK70738.1"/>
    </source>
</evidence>